<evidence type="ECO:0000313" key="3">
    <source>
        <dbReference type="Proteomes" id="UP000294697"/>
    </source>
</evidence>
<reference evidence="2 3" key="1">
    <citation type="submission" date="2019-03" db="EMBL/GenBank/DDBJ databases">
        <title>Subsurface microbial communities from deep shales in Ohio and West Virginia, USA.</title>
        <authorList>
            <person name="Wrighton K."/>
        </authorList>
    </citation>
    <scope>NUCLEOTIDE SEQUENCE [LARGE SCALE GENOMIC DNA]</scope>
    <source>
        <strain evidence="2 3">MSL9.2</strain>
    </source>
</reference>
<accession>A0A4R7YX29</accession>
<organism evidence="2 3">
    <name type="scientific">Halanaerobium saccharolyticum</name>
    <dbReference type="NCBI Taxonomy" id="43595"/>
    <lineage>
        <taxon>Bacteria</taxon>
        <taxon>Bacillati</taxon>
        <taxon>Bacillota</taxon>
        <taxon>Clostridia</taxon>
        <taxon>Halanaerobiales</taxon>
        <taxon>Halanaerobiaceae</taxon>
        <taxon>Halanaerobium</taxon>
    </lineage>
</organism>
<evidence type="ECO:0000256" key="1">
    <source>
        <dbReference type="SAM" id="Phobius"/>
    </source>
</evidence>
<name>A0A4R7YX29_9FIRM</name>
<gene>
    <name evidence="2" type="ORF">C8C77_11955</name>
</gene>
<evidence type="ECO:0000313" key="2">
    <source>
        <dbReference type="EMBL" id="TDW01691.1"/>
    </source>
</evidence>
<dbReference type="EMBL" id="SODA01000019">
    <property type="protein sequence ID" value="TDW01691.1"/>
    <property type="molecule type" value="Genomic_DNA"/>
</dbReference>
<keyword evidence="1" id="KW-0812">Transmembrane</keyword>
<feature type="transmembrane region" description="Helical" evidence="1">
    <location>
        <begin position="5"/>
        <end position="26"/>
    </location>
</feature>
<comment type="caution">
    <text evidence="2">The sequence shown here is derived from an EMBL/GenBank/DDBJ whole genome shotgun (WGS) entry which is preliminary data.</text>
</comment>
<sequence length="74" mass="8611">MNRKILKFVVIISIIMTGVLLLRHYGLDEYVTLANITNLRQNIDQYGYWGPFMPKIIFMALQILNLPPILFFPG</sequence>
<dbReference type="Proteomes" id="UP000294697">
    <property type="component" value="Unassembled WGS sequence"/>
</dbReference>
<protein>
    <submittedName>
        <fullName evidence="2">Uncharacterized protein</fullName>
    </submittedName>
</protein>
<keyword evidence="1" id="KW-0472">Membrane</keyword>
<keyword evidence="1" id="KW-1133">Transmembrane helix</keyword>
<dbReference type="AlphaFoldDB" id="A0A4R7YX29"/>
<dbReference type="RefSeq" id="WP_111572773.1">
    <property type="nucleotide sequence ID" value="NZ_QLME01000018.1"/>
</dbReference>
<feature type="transmembrane region" description="Helical" evidence="1">
    <location>
        <begin position="46"/>
        <end position="72"/>
    </location>
</feature>
<proteinExistence type="predicted"/>